<dbReference type="Pfam" id="PF13692">
    <property type="entry name" value="Glyco_trans_1_4"/>
    <property type="match status" value="1"/>
</dbReference>
<dbReference type="CDD" id="cd04186">
    <property type="entry name" value="GT_2_like_c"/>
    <property type="match status" value="1"/>
</dbReference>
<dbReference type="Pfam" id="PF00535">
    <property type="entry name" value="Glycos_transf_2"/>
    <property type="match status" value="2"/>
</dbReference>
<dbReference type="SUPFAM" id="SSF57997">
    <property type="entry name" value="Tropomyosin"/>
    <property type="match status" value="1"/>
</dbReference>
<dbReference type="GO" id="GO:0044010">
    <property type="term" value="P:single-species biofilm formation"/>
    <property type="evidence" value="ECO:0007669"/>
    <property type="project" value="TreeGrafter"/>
</dbReference>
<feature type="compositionally biased region" description="Basic and acidic residues" evidence="1">
    <location>
        <begin position="553"/>
        <end position="563"/>
    </location>
</feature>
<dbReference type="EMBL" id="CP080507">
    <property type="protein sequence ID" value="QYM79768.1"/>
    <property type="molecule type" value="Genomic_DNA"/>
</dbReference>
<dbReference type="GO" id="GO:0016757">
    <property type="term" value="F:glycosyltransferase activity"/>
    <property type="evidence" value="ECO:0007669"/>
    <property type="project" value="UniProtKB-KW"/>
</dbReference>
<dbReference type="KEGG" id="ole:K0B96_03890"/>
<dbReference type="SUPFAM" id="SSF53448">
    <property type="entry name" value="Nucleotide-diphospho-sugar transferases"/>
    <property type="match status" value="2"/>
</dbReference>
<dbReference type="Gene3D" id="3.40.50.2000">
    <property type="entry name" value="Glycogen Phosphorylase B"/>
    <property type="match status" value="1"/>
</dbReference>
<dbReference type="PANTHER" id="PTHR43685:SF2">
    <property type="entry name" value="GLYCOSYLTRANSFERASE 2-LIKE DOMAIN-CONTAINING PROTEIN"/>
    <property type="match status" value="1"/>
</dbReference>
<proteinExistence type="predicted"/>
<feature type="domain" description="Glycosyltransferase 2-like" evidence="2">
    <location>
        <begin position="1034"/>
        <end position="1216"/>
    </location>
</feature>
<feature type="domain" description="Glycosyltransferase 2-like" evidence="2">
    <location>
        <begin position="776"/>
        <end position="935"/>
    </location>
</feature>
<keyword evidence="3" id="KW-0328">Glycosyltransferase</keyword>
<keyword evidence="3" id="KW-0808">Transferase</keyword>
<feature type="region of interest" description="Disordered" evidence="1">
    <location>
        <begin position="544"/>
        <end position="563"/>
    </location>
</feature>
<accession>A0A8F9TWX1</accession>
<dbReference type="RefSeq" id="WP_220164047.1">
    <property type="nucleotide sequence ID" value="NZ_CP080507.1"/>
</dbReference>
<evidence type="ECO:0000256" key="1">
    <source>
        <dbReference type="SAM" id="MobiDB-lite"/>
    </source>
</evidence>
<dbReference type="InterPro" id="IPR001173">
    <property type="entry name" value="Glyco_trans_2-like"/>
</dbReference>
<organism evidence="3 4">
    <name type="scientific">Horticoccus luteus</name>
    <dbReference type="NCBI Taxonomy" id="2862869"/>
    <lineage>
        <taxon>Bacteria</taxon>
        <taxon>Pseudomonadati</taxon>
        <taxon>Verrucomicrobiota</taxon>
        <taxon>Opitutia</taxon>
        <taxon>Opitutales</taxon>
        <taxon>Opitutaceae</taxon>
        <taxon>Horticoccus</taxon>
    </lineage>
</organism>
<keyword evidence="4" id="KW-1185">Reference proteome</keyword>
<evidence type="ECO:0000259" key="2">
    <source>
        <dbReference type="Pfam" id="PF00535"/>
    </source>
</evidence>
<dbReference type="Gene3D" id="3.90.550.10">
    <property type="entry name" value="Spore Coat Polysaccharide Biosynthesis Protein SpsA, Chain A"/>
    <property type="match status" value="2"/>
</dbReference>
<dbReference type="InterPro" id="IPR050834">
    <property type="entry name" value="Glycosyltransf_2"/>
</dbReference>
<reference evidence="3" key="1">
    <citation type="submission" date="2021-08" db="EMBL/GenBank/DDBJ databases">
        <title>Genome of a novel bacterium of the phylum Verrucomicrobia, Oleiharenicola sp. KSB-15.</title>
        <authorList>
            <person name="Chung J.-H."/>
            <person name="Ahn J.-H."/>
            <person name="Yoon Y."/>
            <person name="Kim D.-Y."/>
            <person name="An S.-H."/>
            <person name="Park I."/>
            <person name="Yeon J."/>
        </authorList>
    </citation>
    <scope>NUCLEOTIDE SEQUENCE</scope>
    <source>
        <strain evidence="3">KSB-15</strain>
    </source>
</reference>
<dbReference type="Proteomes" id="UP000825051">
    <property type="component" value="Chromosome"/>
</dbReference>
<sequence>MNILFVNYGDFTTNSLNHIGGFASVLADLGHACAIAVPHGLETLSHVDSSRFYATTFADALAQPRTLFPDGRAATVIHAWTPRELVRKFVLAYQRTAAHPARLVIHLEDNERFLLERFTGKSFAALCAADASDLAALLPDNLSHPLRHQSFLALADGVTVIEPRLHEFVPPGIPLHVLRPGVDFQLYQPQPPAQTLRAELKLPVDERVIVYTGGTTFANEDEVRALYEAVALLNRRGQPTRLVRTGFNAAGFLDSLSPETRSFALELGFVPKEQLPRLLALADVLVQPGVPGPFNDYRLPSKLPEFLALGKPVLLPATNIGLLVRAGADALLLHDGTAEEIALRCAEVFASSSLAGTLGAAARRFAQTHFDLAENTTALATFYRTCLDRSSRAAWPILLTSGTSEIDLFAAQLQTPLTPASAASAADDWALLRALVRLVQQELTHDVHAQLTAAVTERDALRAREPLTQQHLHNIETGLTTAHQHIANLEPALHAAQQHIANIEAALQSTQDHVANLESALATTRQHTRNLEWLLAATRADRDRSAQRAATAEAERAEHRRTLDRSRHDLAALREELAARVRKIELMQRSFSWQATAPLRALRRRFLDSRRRETPLASALPARDPHVASAIDEPTDWMNLAPTGLVRGWVLNHHGRRLVAVRLRAGSALFSAHYGSDRPDVGAAFPHLAAARRSGFSVTYTLPPQSTPDMILEALGEDGRWTCFHATRAVISTVEETLLRRDYATWVRRFDSAGEADAALRARLDAAPPPQPLVISVLLPTYNTPEPWLRRAIKSVRQQIYPHWQLCIADDASTAPHVRSLLEQAAREDERIALTFREQNGHISAASNSALALATGDYVALLDHDDELAPSALAEIALAVAACPNLAFLYSDEDKIDEDGRRFDPYFKPGWNPDLLLGQNYTCHLSVFRTALLRSIGGFREGYEGSQDWDLTLRATAELTPAQIHHVPRILYHWRAIAGSTALQTGEKNYAFEAARRALVDHCSARGLDAALEPIGGHYWRLRRPVPKPAPRVSIIVPTRNGEPLLRLCLSSLFAKTSYPHYEVIVVNNRSDDPATLRYFDELRTAGVTVLDYDAPFNYSAVNNTAVRAAHGELLAFLNNDIEIISPDWLDEMVSHAVRPEIGCVGAMLYYPDDTIQHAGIVLGVGGRPGTPSVAGHAFKCATRGSEGQRARLRLVQNYSAVTAACMVMRRAVFDEVGGFNETDLPVAFNDVDLCLRVQAAGYRNLWTPFAELYHHESATRGLEDTPEKQARFAREVAYMRAQWAEVLDADPAYNPNLTAEHEDFSLAFPPRTRA</sequence>
<protein>
    <submittedName>
        <fullName evidence="3">Glycosyltransferase</fullName>
        <ecNumber evidence="3">2.4.-.-</ecNumber>
    </submittedName>
</protein>
<evidence type="ECO:0000313" key="4">
    <source>
        <dbReference type="Proteomes" id="UP000825051"/>
    </source>
</evidence>
<gene>
    <name evidence="3" type="ORF">K0B96_03890</name>
</gene>
<dbReference type="InterPro" id="IPR029044">
    <property type="entry name" value="Nucleotide-diphossugar_trans"/>
</dbReference>
<dbReference type="PANTHER" id="PTHR43685">
    <property type="entry name" value="GLYCOSYLTRANSFERASE"/>
    <property type="match status" value="1"/>
</dbReference>
<name>A0A8F9TWX1_9BACT</name>
<dbReference type="EC" id="2.4.-.-" evidence="3"/>
<evidence type="ECO:0000313" key="3">
    <source>
        <dbReference type="EMBL" id="QYM79768.1"/>
    </source>
</evidence>
<dbReference type="CDD" id="cd04184">
    <property type="entry name" value="GT2_RfbC_Mx_like"/>
    <property type="match status" value="1"/>
</dbReference>
<dbReference type="SUPFAM" id="SSF53756">
    <property type="entry name" value="UDP-Glycosyltransferase/glycogen phosphorylase"/>
    <property type="match status" value="1"/>
</dbReference>